<dbReference type="SUPFAM" id="SSF82679">
    <property type="entry name" value="N-utilization substance G protein NusG, N-terminal domain"/>
    <property type="match status" value="1"/>
</dbReference>
<dbReference type="InterPro" id="IPR008991">
    <property type="entry name" value="Translation_prot_SH3-like_sf"/>
</dbReference>
<dbReference type="InterPro" id="IPR005824">
    <property type="entry name" value="KOW"/>
</dbReference>
<dbReference type="GO" id="GO:0031564">
    <property type="term" value="P:transcription antitermination"/>
    <property type="evidence" value="ECO:0007669"/>
    <property type="project" value="UniProtKB-KW"/>
</dbReference>
<evidence type="ECO:0000256" key="1">
    <source>
        <dbReference type="ARBA" id="ARBA00022814"/>
    </source>
</evidence>
<gene>
    <name evidence="5" type="primary">loaP</name>
    <name evidence="5" type="ORF">ET524_10440</name>
</gene>
<sequence>MTSINDKWYVGQVLAGKEASTLSQCRKLIDPSILHESFVPEFETMWKSSAGWRPERRLLFPGYLFFVTDNIEALAVGLANVPNRVRILGDEENSFMALSDAERDWFLAFIDQDRVVRMSEGIIENDQVRITKGPLMGKEARIRKVDRHKRCAFVEVDMFGRKTTARVGLEIVRKM</sequence>
<dbReference type="Gene3D" id="3.30.70.940">
    <property type="entry name" value="NusG, N-terminal domain"/>
    <property type="match status" value="1"/>
</dbReference>
<dbReference type="Pfam" id="PF00467">
    <property type="entry name" value="KOW"/>
    <property type="match status" value="1"/>
</dbReference>
<dbReference type="InterPro" id="IPR006645">
    <property type="entry name" value="NGN-like_dom"/>
</dbReference>
<dbReference type="PANTHER" id="PTHR30265">
    <property type="entry name" value="RHO-INTERACTING TRANSCRIPTION TERMINATION FACTOR NUSG"/>
    <property type="match status" value="1"/>
</dbReference>
<dbReference type="RefSeq" id="WP_129425640.1">
    <property type="nucleotide sequence ID" value="NZ_SDPW01000001.1"/>
</dbReference>
<evidence type="ECO:0000313" key="6">
    <source>
        <dbReference type="Proteomes" id="UP000293345"/>
    </source>
</evidence>
<reference evidence="5 6" key="1">
    <citation type="submission" date="2019-01" db="EMBL/GenBank/DDBJ databases">
        <title>Senegalimassilia sp. nov. KGMB04484 isolated human feces.</title>
        <authorList>
            <person name="Han K.-I."/>
            <person name="Kim J.-S."/>
            <person name="Lee K.C."/>
            <person name="Suh M.K."/>
            <person name="Eom M.K."/>
            <person name="Lee J.H."/>
            <person name="Park S.-H."/>
            <person name="Kang S.W."/>
            <person name="Park J.-E."/>
            <person name="Oh B.S."/>
            <person name="Yu S.Y."/>
            <person name="Choi S.-H."/>
            <person name="Lee D.H."/>
            <person name="Yoon H."/>
            <person name="Kim B.-Y."/>
            <person name="Lee J.H."/>
            <person name="Lee J.-S."/>
        </authorList>
    </citation>
    <scope>NUCLEOTIDE SEQUENCE [LARGE SCALE GENOMIC DNA]</scope>
    <source>
        <strain evidence="5 6">KGMB04484</strain>
    </source>
</reference>
<dbReference type="InterPro" id="IPR036735">
    <property type="entry name" value="NGN_dom_sf"/>
</dbReference>
<evidence type="ECO:0000259" key="4">
    <source>
        <dbReference type="SMART" id="SM00739"/>
    </source>
</evidence>
<feature type="domain" description="KOW" evidence="4">
    <location>
        <begin position="121"/>
        <end position="148"/>
    </location>
</feature>
<keyword evidence="1" id="KW-0889">Transcription antitermination</keyword>
<protein>
    <submittedName>
        <fullName evidence="5">Antiterminator LoaP</fullName>
    </submittedName>
</protein>
<name>A0A4Q2K4V2_9ACTN</name>
<dbReference type="AlphaFoldDB" id="A0A4Q2K4V2"/>
<evidence type="ECO:0000256" key="2">
    <source>
        <dbReference type="ARBA" id="ARBA00023015"/>
    </source>
</evidence>
<dbReference type="SMART" id="SM00739">
    <property type="entry name" value="KOW"/>
    <property type="match status" value="1"/>
</dbReference>
<dbReference type="GO" id="GO:0006354">
    <property type="term" value="P:DNA-templated transcription elongation"/>
    <property type="evidence" value="ECO:0007669"/>
    <property type="project" value="InterPro"/>
</dbReference>
<proteinExistence type="predicted"/>
<keyword evidence="3" id="KW-0804">Transcription</keyword>
<evidence type="ECO:0000313" key="5">
    <source>
        <dbReference type="EMBL" id="RXZ54853.1"/>
    </source>
</evidence>
<dbReference type="InterPro" id="IPR043425">
    <property type="entry name" value="NusG-like"/>
</dbReference>
<dbReference type="EMBL" id="SDPW01000001">
    <property type="protein sequence ID" value="RXZ54853.1"/>
    <property type="molecule type" value="Genomic_DNA"/>
</dbReference>
<dbReference type="CDD" id="cd06091">
    <property type="entry name" value="KOW_NusG"/>
    <property type="match status" value="1"/>
</dbReference>
<dbReference type="InterPro" id="IPR047663">
    <property type="entry name" value="Transcription_antiterm_LoaP"/>
</dbReference>
<dbReference type="Gene3D" id="2.30.30.30">
    <property type="match status" value="1"/>
</dbReference>
<organism evidence="5 6">
    <name type="scientific">Senegalimassilia faecalis</name>
    <dbReference type="NCBI Taxonomy" id="2509433"/>
    <lineage>
        <taxon>Bacteria</taxon>
        <taxon>Bacillati</taxon>
        <taxon>Actinomycetota</taxon>
        <taxon>Coriobacteriia</taxon>
        <taxon>Coriobacteriales</taxon>
        <taxon>Coriobacteriaceae</taxon>
        <taxon>Senegalimassilia</taxon>
    </lineage>
</organism>
<comment type="caution">
    <text evidence="5">The sequence shown here is derived from an EMBL/GenBank/DDBJ whole genome shotgun (WGS) entry which is preliminary data.</text>
</comment>
<dbReference type="OrthoDB" id="1681764at2"/>
<dbReference type="Proteomes" id="UP000293345">
    <property type="component" value="Unassembled WGS sequence"/>
</dbReference>
<dbReference type="InterPro" id="IPR014722">
    <property type="entry name" value="Rib_uL2_dom2"/>
</dbReference>
<dbReference type="SUPFAM" id="SSF50104">
    <property type="entry name" value="Translation proteins SH3-like domain"/>
    <property type="match status" value="1"/>
</dbReference>
<keyword evidence="6" id="KW-1185">Reference proteome</keyword>
<accession>A0A4Q2K4V2</accession>
<keyword evidence="2" id="KW-0805">Transcription regulation</keyword>
<dbReference type="NCBIfam" id="NF033641">
    <property type="entry name" value="antiterm_LoaP"/>
    <property type="match status" value="1"/>
</dbReference>
<dbReference type="Pfam" id="PF02357">
    <property type="entry name" value="NusG"/>
    <property type="match status" value="1"/>
</dbReference>
<dbReference type="PANTHER" id="PTHR30265:SF4">
    <property type="entry name" value="KOW MOTIF FAMILY PROTEIN, EXPRESSED"/>
    <property type="match status" value="1"/>
</dbReference>
<evidence type="ECO:0000256" key="3">
    <source>
        <dbReference type="ARBA" id="ARBA00023163"/>
    </source>
</evidence>